<dbReference type="HAMAP" id="MF_00208">
    <property type="entry name" value="MurE"/>
    <property type="match status" value="1"/>
</dbReference>
<dbReference type="GO" id="GO:0005737">
    <property type="term" value="C:cytoplasm"/>
    <property type="evidence" value="ECO:0007669"/>
    <property type="project" value="UniProtKB-SubCell"/>
</dbReference>
<evidence type="ECO:0000259" key="15">
    <source>
        <dbReference type="Pfam" id="PF08245"/>
    </source>
</evidence>
<feature type="binding site" evidence="11">
    <location>
        <position position="198"/>
    </location>
    <ligand>
        <name>UDP-N-acetyl-alpha-D-muramoyl-L-alanyl-D-glutamate</name>
        <dbReference type="ChEBI" id="CHEBI:83900"/>
    </ligand>
</feature>
<dbReference type="InterPro" id="IPR036565">
    <property type="entry name" value="Mur-like_cat_sf"/>
</dbReference>
<evidence type="ECO:0000256" key="5">
    <source>
        <dbReference type="ARBA" id="ARBA00022741"/>
    </source>
</evidence>
<dbReference type="InterPro" id="IPR036615">
    <property type="entry name" value="Mur_ligase_C_dom_sf"/>
</dbReference>
<comment type="function">
    <text evidence="11">Catalyzes the addition of meso-diaminopimelic acid to the nucleotide precursor UDP-N-acetylmuramoyl-L-alanyl-D-glutamate (UMAG) in the biosynthesis of bacterial cell-wall peptidoglycan.</text>
</comment>
<keyword evidence="6 11" id="KW-0067">ATP-binding</keyword>
<comment type="pathway">
    <text evidence="11 12">Cell wall biogenesis; peptidoglycan biosynthesis.</text>
</comment>
<dbReference type="InterPro" id="IPR000713">
    <property type="entry name" value="Mur_ligase_N"/>
</dbReference>
<dbReference type="Pfam" id="PF01225">
    <property type="entry name" value="Mur_ligase"/>
    <property type="match status" value="1"/>
</dbReference>
<dbReference type="GO" id="GO:0008765">
    <property type="term" value="F:UDP-N-acetylmuramoylalanyl-D-glutamate-2,6-diaminopimelate ligase activity"/>
    <property type="evidence" value="ECO:0007669"/>
    <property type="project" value="UniProtKB-UniRule"/>
</dbReference>
<evidence type="ECO:0000256" key="4">
    <source>
        <dbReference type="ARBA" id="ARBA00022618"/>
    </source>
</evidence>
<dbReference type="NCBIfam" id="NF001124">
    <property type="entry name" value="PRK00139.1-2"/>
    <property type="match status" value="1"/>
</dbReference>
<dbReference type="Proteomes" id="UP000298602">
    <property type="component" value="Chromosome"/>
</dbReference>
<evidence type="ECO:0000313" key="17">
    <source>
        <dbReference type="Proteomes" id="UP000298602"/>
    </source>
</evidence>
<dbReference type="RefSeq" id="WP_137424626.1">
    <property type="nucleotide sequence ID" value="NZ_CP040098.1"/>
</dbReference>
<dbReference type="EMBL" id="CP040098">
    <property type="protein sequence ID" value="QCQ22454.1"/>
    <property type="molecule type" value="Genomic_DNA"/>
</dbReference>
<dbReference type="PROSITE" id="PS01011">
    <property type="entry name" value="FOLYLPOLYGLU_SYNT_1"/>
    <property type="match status" value="1"/>
</dbReference>
<feature type="binding site" evidence="11">
    <location>
        <position position="484"/>
    </location>
    <ligand>
        <name>meso-2,6-diaminopimelate</name>
        <dbReference type="ChEBI" id="CHEBI:57791"/>
    </ligand>
</feature>
<dbReference type="GO" id="GO:0005524">
    <property type="term" value="F:ATP binding"/>
    <property type="evidence" value="ECO:0007669"/>
    <property type="project" value="UniProtKB-UniRule"/>
</dbReference>
<evidence type="ECO:0000259" key="13">
    <source>
        <dbReference type="Pfam" id="PF01225"/>
    </source>
</evidence>
<reference evidence="16 17" key="2">
    <citation type="submission" date="2019-05" db="EMBL/GenBank/DDBJ databases">
        <authorList>
            <person name="Suflita J.M."/>
            <person name="Marks C.R."/>
        </authorList>
    </citation>
    <scope>NUCLEOTIDE SEQUENCE [LARGE SCALE GENOMIC DNA]</scope>
    <source>
        <strain evidence="16 17">ALDC</strain>
    </source>
</reference>
<evidence type="ECO:0000259" key="14">
    <source>
        <dbReference type="Pfam" id="PF02875"/>
    </source>
</evidence>
<name>A0A4P8L3U5_9BACT</name>
<dbReference type="KEGG" id="dax:FDQ92_09945"/>
<dbReference type="Gene3D" id="3.90.190.20">
    <property type="entry name" value="Mur ligase, C-terminal domain"/>
    <property type="match status" value="1"/>
</dbReference>
<dbReference type="OrthoDB" id="9800958at2"/>
<dbReference type="GO" id="GO:0004326">
    <property type="term" value="F:tetrahydrofolylpolyglutamate synthase activity"/>
    <property type="evidence" value="ECO:0007669"/>
    <property type="project" value="InterPro"/>
</dbReference>
<dbReference type="NCBIfam" id="NF001126">
    <property type="entry name" value="PRK00139.1-4"/>
    <property type="match status" value="1"/>
</dbReference>
<keyword evidence="5 11" id="KW-0547">Nucleotide-binding</keyword>
<comment type="cofactor">
    <cofactor evidence="11">
        <name>Mg(2+)</name>
        <dbReference type="ChEBI" id="CHEBI:18420"/>
    </cofactor>
</comment>
<organism evidence="16 17">
    <name type="scientific">Desulfoglaeba alkanexedens ALDC</name>
    <dbReference type="NCBI Taxonomy" id="980445"/>
    <lineage>
        <taxon>Bacteria</taxon>
        <taxon>Pseudomonadati</taxon>
        <taxon>Thermodesulfobacteriota</taxon>
        <taxon>Syntrophobacteria</taxon>
        <taxon>Syntrophobacterales</taxon>
        <taxon>Syntrophobacteraceae</taxon>
        <taxon>Desulfoglaeba</taxon>
    </lineage>
</organism>
<comment type="caution">
    <text evidence="11">Lacks conserved residue(s) required for the propagation of feature annotation.</text>
</comment>
<feature type="binding site" evidence="11">
    <location>
        <begin position="419"/>
        <end position="422"/>
    </location>
    <ligand>
        <name>meso-2,6-diaminopimelate</name>
        <dbReference type="ChEBI" id="CHEBI:57791"/>
    </ligand>
</feature>
<evidence type="ECO:0000256" key="7">
    <source>
        <dbReference type="ARBA" id="ARBA00022960"/>
    </source>
</evidence>
<feature type="binding site" evidence="11">
    <location>
        <position position="488"/>
    </location>
    <ligand>
        <name>meso-2,6-diaminopimelate</name>
        <dbReference type="ChEBI" id="CHEBI:57791"/>
    </ligand>
</feature>
<gene>
    <name evidence="11" type="primary">murE</name>
    <name evidence="16" type="ORF">FDQ92_09945</name>
</gene>
<keyword evidence="4 11" id="KW-0132">Cell division</keyword>
<dbReference type="Gene3D" id="3.40.1390.10">
    <property type="entry name" value="MurE/MurF, N-terminal domain"/>
    <property type="match status" value="1"/>
</dbReference>
<dbReference type="GO" id="GO:0071555">
    <property type="term" value="P:cell wall organization"/>
    <property type="evidence" value="ECO:0007669"/>
    <property type="project" value="UniProtKB-KW"/>
</dbReference>
<feature type="binding site" evidence="11">
    <location>
        <position position="395"/>
    </location>
    <ligand>
        <name>meso-2,6-diaminopimelate</name>
        <dbReference type="ChEBI" id="CHEBI:57791"/>
    </ligand>
</feature>
<evidence type="ECO:0000256" key="9">
    <source>
        <dbReference type="ARBA" id="ARBA00023306"/>
    </source>
</evidence>
<keyword evidence="9 11" id="KW-0131">Cell cycle</keyword>
<dbReference type="Gene3D" id="3.40.1190.10">
    <property type="entry name" value="Mur-like, catalytic domain"/>
    <property type="match status" value="1"/>
</dbReference>
<comment type="similarity">
    <text evidence="1 11">Belongs to the MurCDEF family. MurE subfamily.</text>
</comment>
<keyword evidence="8 11" id="KW-0573">Peptidoglycan synthesis</keyword>
<dbReference type="Pfam" id="PF08245">
    <property type="entry name" value="Mur_ligase_M"/>
    <property type="match status" value="1"/>
</dbReference>
<dbReference type="GO" id="GO:0000287">
    <property type="term" value="F:magnesium ion binding"/>
    <property type="evidence" value="ECO:0007669"/>
    <property type="project" value="UniProtKB-UniRule"/>
</dbReference>
<comment type="catalytic activity">
    <reaction evidence="11">
        <text>UDP-N-acetyl-alpha-D-muramoyl-L-alanyl-D-glutamate + meso-2,6-diaminopimelate + ATP = UDP-N-acetyl-alpha-D-muramoyl-L-alanyl-gamma-D-glutamyl-meso-2,6-diaminopimelate + ADP + phosphate + H(+)</text>
        <dbReference type="Rhea" id="RHEA:23676"/>
        <dbReference type="ChEBI" id="CHEBI:15378"/>
        <dbReference type="ChEBI" id="CHEBI:30616"/>
        <dbReference type="ChEBI" id="CHEBI:43474"/>
        <dbReference type="ChEBI" id="CHEBI:57791"/>
        <dbReference type="ChEBI" id="CHEBI:83900"/>
        <dbReference type="ChEBI" id="CHEBI:83905"/>
        <dbReference type="ChEBI" id="CHEBI:456216"/>
        <dbReference type="EC" id="6.3.2.13"/>
    </reaction>
</comment>
<feature type="domain" description="Mur ligase C-terminal" evidence="14">
    <location>
        <begin position="346"/>
        <end position="486"/>
    </location>
</feature>
<comment type="subcellular location">
    <subcellularLocation>
        <location evidence="11 12">Cytoplasm</location>
    </subcellularLocation>
</comment>
<feature type="modified residue" description="N6-carboxylysine" evidence="11">
    <location>
        <position position="230"/>
    </location>
</feature>
<dbReference type="NCBIfam" id="TIGR01085">
    <property type="entry name" value="murE"/>
    <property type="match status" value="1"/>
</dbReference>
<accession>A0A4P8L3U5</accession>
<comment type="PTM">
    <text evidence="11">Carboxylation is probably crucial for Mg(2+) binding and, consequently, for the gamma-phosphate positioning of ATP.</text>
</comment>
<dbReference type="SUPFAM" id="SSF53623">
    <property type="entry name" value="MurD-like peptide ligases, catalytic domain"/>
    <property type="match status" value="1"/>
</dbReference>
<feature type="domain" description="Mur ligase N-terminal catalytic" evidence="13">
    <location>
        <begin position="34"/>
        <end position="106"/>
    </location>
</feature>
<keyword evidence="2 11" id="KW-0963">Cytoplasm</keyword>
<evidence type="ECO:0000256" key="3">
    <source>
        <dbReference type="ARBA" id="ARBA00022598"/>
    </source>
</evidence>
<feature type="binding site" evidence="11">
    <location>
        <position position="41"/>
    </location>
    <ligand>
        <name>UDP-N-acetyl-alpha-D-muramoyl-L-alanyl-D-glutamate</name>
        <dbReference type="ChEBI" id="CHEBI:83900"/>
    </ligand>
</feature>
<dbReference type="PANTHER" id="PTHR23135:SF4">
    <property type="entry name" value="UDP-N-ACETYLMURAMOYL-L-ALANYL-D-GLUTAMATE--2,6-DIAMINOPIMELATE LIGASE MURE HOMOLOG, CHLOROPLASTIC"/>
    <property type="match status" value="1"/>
</dbReference>
<evidence type="ECO:0000256" key="11">
    <source>
        <dbReference type="HAMAP-Rule" id="MF_00208"/>
    </source>
</evidence>
<proteinExistence type="inferred from homology"/>
<dbReference type="GO" id="GO:0051301">
    <property type="term" value="P:cell division"/>
    <property type="evidence" value="ECO:0007669"/>
    <property type="project" value="UniProtKB-KW"/>
</dbReference>
<evidence type="ECO:0000313" key="16">
    <source>
        <dbReference type="EMBL" id="QCQ22454.1"/>
    </source>
</evidence>
<keyword evidence="3 11" id="KW-0436">Ligase</keyword>
<keyword evidence="17" id="KW-1185">Reference proteome</keyword>
<dbReference type="InterPro" id="IPR013221">
    <property type="entry name" value="Mur_ligase_cen"/>
</dbReference>
<feature type="binding site" evidence="11">
    <location>
        <position position="190"/>
    </location>
    <ligand>
        <name>UDP-N-acetyl-alpha-D-muramoyl-L-alanyl-D-glutamate</name>
        <dbReference type="ChEBI" id="CHEBI:83900"/>
    </ligand>
</feature>
<keyword evidence="10 11" id="KW-0961">Cell wall biogenesis/degradation</keyword>
<protein>
    <recommendedName>
        <fullName evidence="11">UDP-N-acetylmuramoyl-L-alanyl-D-glutamate--2,6-diaminopimelate ligase</fullName>
        <ecNumber evidence="11">6.3.2.13</ecNumber>
    </recommendedName>
    <alternativeName>
        <fullName evidence="11">Meso-A2pm-adding enzyme</fullName>
    </alternativeName>
    <alternativeName>
        <fullName evidence="11">Meso-diaminopimelate-adding enzyme</fullName>
    </alternativeName>
    <alternativeName>
        <fullName evidence="11">UDP-MurNAc-L-Ala-D-Glu:meso-diaminopimelate ligase</fullName>
    </alternativeName>
    <alternativeName>
        <fullName evidence="11">UDP-MurNAc-tripeptide synthetase</fullName>
    </alternativeName>
    <alternativeName>
        <fullName evidence="11">UDP-N-acetylmuramyl-tripeptide synthetase</fullName>
    </alternativeName>
</protein>
<evidence type="ECO:0000256" key="6">
    <source>
        <dbReference type="ARBA" id="ARBA00022840"/>
    </source>
</evidence>
<keyword evidence="7 11" id="KW-0133">Cell shape</keyword>
<sequence length="519" mass="56003">MTTERAGQPAASPLHELLAELEVFELSGNAAVAVKGLACDSRRVQPGDLFVALRGFRVDGHRFVDQAIERGAAAVVVEEYRESFPEVTRVVVPDTRKALARLASAFFGHPGCSLHLIGVTGTNGKTTTTLLLESILREAGHRVGVLGTLAYRWGAEVRKAAMTTPESLEIQKYLAAMRDDGMTHVVMEVSSHALALSRVEGCPFRVGVFTNLSQDHLDFHENMEAYFQAKTCLFTRCPARAPAPPVAVINVDDPYGRRLAGMVPGPPVTFSIEDPGAEIHAENVTLSASGIHMTVRTPVGRLDLRSALLGRLNASNILAAVGAGVALGMPTDALVRGIEGVRGVDGRLQRLATAGGFDVVVDYAHTPDAMEKALACLRELTRGRLWAVFGCGGDRDRIKRPLMGRVAARLADLVVLTSDNPRSEDPAAILREIEPGVEAEGLSRFEPRDLPVSDRGYTVIADRREAIEYVLSRALAGDLVFVGGKGHETYQIVGDMILDFDDRRVVAEFFRPARAAADD</sequence>
<dbReference type="EC" id="6.3.2.13" evidence="11"/>
<keyword evidence="11" id="KW-0460">Magnesium</keyword>
<dbReference type="GO" id="GO:0008360">
    <property type="term" value="P:regulation of cell shape"/>
    <property type="evidence" value="ECO:0007669"/>
    <property type="project" value="UniProtKB-KW"/>
</dbReference>
<reference evidence="16 17" key="1">
    <citation type="submission" date="2019-05" db="EMBL/GenBank/DDBJ databases">
        <title>The Complete Genome Sequence of the n-alkane-degrading Desulfoglaeba alkanexedens ALDC reveals multiple alkylsuccinate synthase gene clusters.</title>
        <authorList>
            <person name="Callaghan A.V."/>
            <person name="Davidova I.A."/>
            <person name="Duncan K.E."/>
            <person name="Morris B."/>
            <person name="McInerney M.J."/>
        </authorList>
    </citation>
    <scope>NUCLEOTIDE SEQUENCE [LARGE SCALE GENOMIC DNA]</scope>
    <source>
        <strain evidence="16 17">ALDC</strain>
    </source>
</reference>
<evidence type="ECO:0000256" key="12">
    <source>
        <dbReference type="RuleBase" id="RU004135"/>
    </source>
</evidence>
<dbReference type="GO" id="GO:0009252">
    <property type="term" value="P:peptidoglycan biosynthetic process"/>
    <property type="evidence" value="ECO:0007669"/>
    <property type="project" value="UniProtKB-UniRule"/>
</dbReference>
<feature type="binding site" evidence="11">
    <location>
        <begin position="121"/>
        <end position="127"/>
    </location>
    <ligand>
        <name>ATP</name>
        <dbReference type="ChEBI" id="CHEBI:30616"/>
    </ligand>
</feature>
<dbReference type="InterPro" id="IPR005761">
    <property type="entry name" value="UDP-N-AcMur-Glu-dNH2Pim_ligase"/>
</dbReference>
<feature type="short sequence motif" description="Meso-diaminopimelate recognition motif" evidence="11">
    <location>
        <begin position="419"/>
        <end position="422"/>
    </location>
</feature>
<feature type="binding site" evidence="11">
    <location>
        <begin position="163"/>
        <end position="164"/>
    </location>
    <ligand>
        <name>UDP-N-acetyl-alpha-D-muramoyl-L-alanyl-D-glutamate</name>
        <dbReference type="ChEBI" id="CHEBI:83900"/>
    </ligand>
</feature>
<dbReference type="PANTHER" id="PTHR23135">
    <property type="entry name" value="MUR LIGASE FAMILY MEMBER"/>
    <property type="match status" value="1"/>
</dbReference>
<dbReference type="InterPro" id="IPR035911">
    <property type="entry name" value="MurE/MurF_N"/>
</dbReference>
<evidence type="ECO:0000256" key="8">
    <source>
        <dbReference type="ARBA" id="ARBA00022984"/>
    </source>
</evidence>
<dbReference type="UniPathway" id="UPA00219"/>
<dbReference type="InterPro" id="IPR004101">
    <property type="entry name" value="Mur_ligase_C"/>
</dbReference>
<dbReference type="AlphaFoldDB" id="A0A4P8L3U5"/>
<dbReference type="SUPFAM" id="SSF53244">
    <property type="entry name" value="MurD-like peptide ligases, peptide-binding domain"/>
    <property type="match status" value="1"/>
</dbReference>
<dbReference type="InterPro" id="IPR018109">
    <property type="entry name" value="Folylpolyglutamate_synth_CS"/>
</dbReference>
<dbReference type="Pfam" id="PF02875">
    <property type="entry name" value="Mur_ligase_C"/>
    <property type="match status" value="1"/>
</dbReference>
<feature type="domain" description="Mur ligase central" evidence="15">
    <location>
        <begin position="119"/>
        <end position="323"/>
    </location>
</feature>
<evidence type="ECO:0000256" key="2">
    <source>
        <dbReference type="ARBA" id="ARBA00022490"/>
    </source>
</evidence>
<dbReference type="SUPFAM" id="SSF63418">
    <property type="entry name" value="MurE/MurF N-terminal domain"/>
    <property type="match status" value="1"/>
</dbReference>
<evidence type="ECO:0000256" key="1">
    <source>
        <dbReference type="ARBA" id="ARBA00005898"/>
    </source>
</evidence>
<evidence type="ECO:0000256" key="10">
    <source>
        <dbReference type="ARBA" id="ARBA00023316"/>
    </source>
</evidence>